<dbReference type="InterPro" id="IPR028366">
    <property type="entry name" value="PhoU"/>
</dbReference>
<evidence type="ECO:0000259" key="2">
    <source>
        <dbReference type="Pfam" id="PF01895"/>
    </source>
</evidence>
<comment type="function">
    <text evidence="1">Plays a role in the regulation of phosphate uptake.</text>
</comment>
<dbReference type="PANTHER" id="PTHR42930">
    <property type="entry name" value="PHOSPHATE-SPECIFIC TRANSPORT SYSTEM ACCESSORY PROTEIN PHOU"/>
    <property type="match status" value="1"/>
</dbReference>
<organism evidence="3 4">
    <name type="scientific">Aliibacillus thermotolerans</name>
    <dbReference type="NCBI Taxonomy" id="1834418"/>
    <lineage>
        <taxon>Bacteria</taxon>
        <taxon>Bacillati</taxon>
        <taxon>Bacillota</taxon>
        <taxon>Bacilli</taxon>
        <taxon>Bacillales</taxon>
        <taxon>Bacillaceae</taxon>
        <taxon>Aliibacillus</taxon>
    </lineage>
</organism>
<dbReference type="NCBIfam" id="TIGR02135">
    <property type="entry name" value="phoU_full"/>
    <property type="match status" value="1"/>
</dbReference>
<evidence type="ECO:0000313" key="3">
    <source>
        <dbReference type="EMBL" id="MFC5627778.1"/>
    </source>
</evidence>
<sequence length="216" mass="24635">MSVRGAYELQLAELKKEVLHMGEEVMETFSQSIDILRKNHRDAIAPLLQKDEKINEMELSIHDQVTLMIARQQPVATDLRMTIVALKVASDLERIGDLTVDILKATKRLIQGANELELMMLNEMADIALQMVKEAMEAYHEGDLLHAQQVASIDDVVDKKYKQFIKMLFTSTKDVAMEQAIQLAFIGRYVERVADHATNIAEWVIYEKNGQHLDLN</sequence>
<keyword evidence="1" id="KW-0592">Phosphate transport</keyword>
<gene>
    <name evidence="3" type="primary">phoU</name>
    <name evidence="3" type="ORF">ACFPTR_02580</name>
</gene>
<dbReference type="Pfam" id="PF01895">
    <property type="entry name" value="PhoU"/>
    <property type="match status" value="2"/>
</dbReference>
<dbReference type="Gene3D" id="1.20.58.220">
    <property type="entry name" value="Phosphate transport system protein phou homolog 2, domain 2"/>
    <property type="match status" value="1"/>
</dbReference>
<dbReference type="RefSeq" id="WP_270896396.1">
    <property type="nucleotide sequence ID" value="NZ_JBHSPF010000015.1"/>
</dbReference>
<evidence type="ECO:0000313" key="4">
    <source>
        <dbReference type="Proteomes" id="UP001596143"/>
    </source>
</evidence>
<comment type="caution">
    <text evidence="3">The sequence shown here is derived from an EMBL/GenBank/DDBJ whole genome shotgun (WGS) entry which is preliminary data.</text>
</comment>
<accession>A0ABW0U302</accession>
<keyword evidence="1" id="KW-0963">Cytoplasm</keyword>
<evidence type="ECO:0000256" key="1">
    <source>
        <dbReference type="PIRNR" id="PIRNR003107"/>
    </source>
</evidence>
<protein>
    <recommendedName>
        <fullName evidence="1">Phosphate-specific transport system accessory protein PhoU</fullName>
    </recommendedName>
</protein>
<dbReference type="PIRSF" id="PIRSF003107">
    <property type="entry name" value="PhoU"/>
    <property type="match status" value="1"/>
</dbReference>
<keyword evidence="4" id="KW-1185">Reference proteome</keyword>
<name>A0ABW0U302_9BACI</name>
<dbReference type="InterPro" id="IPR026022">
    <property type="entry name" value="PhoU_dom"/>
</dbReference>
<keyword evidence="1" id="KW-0813">Transport</keyword>
<feature type="domain" description="PhoU" evidence="2">
    <location>
        <begin position="19"/>
        <end position="105"/>
    </location>
</feature>
<dbReference type="InterPro" id="IPR038078">
    <property type="entry name" value="PhoU-like_sf"/>
</dbReference>
<dbReference type="PANTHER" id="PTHR42930:SF3">
    <property type="entry name" value="PHOSPHATE-SPECIFIC TRANSPORT SYSTEM ACCESSORY PROTEIN PHOU"/>
    <property type="match status" value="1"/>
</dbReference>
<dbReference type="Proteomes" id="UP001596143">
    <property type="component" value="Unassembled WGS sequence"/>
</dbReference>
<proteinExistence type="inferred from homology"/>
<comment type="similarity">
    <text evidence="1">Belongs to the PhoU family.</text>
</comment>
<reference evidence="4" key="1">
    <citation type="journal article" date="2019" name="Int. J. Syst. Evol. Microbiol.">
        <title>The Global Catalogue of Microorganisms (GCM) 10K type strain sequencing project: providing services to taxonomists for standard genome sequencing and annotation.</title>
        <authorList>
            <consortium name="The Broad Institute Genomics Platform"/>
            <consortium name="The Broad Institute Genome Sequencing Center for Infectious Disease"/>
            <person name="Wu L."/>
            <person name="Ma J."/>
        </authorList>
    </citation>
    <scope>NUCLEOTIDE SEQUENCE [LARGE SCALE GENOMIC DNA]</scope>
    <source>
        <strain evidence="4">CGMCC 1.15790</strain>
    </source>
</reference>
<dbReference type="SUPFAM" id="SSF109755">
    <property type="entry name" value="PhoU-like"/>
    <property type="match status" value="1"/>
</dbReference>
<dbReference type="EMBL" id="JBHSPF010000015">
    <property type="protein sequence ID" value="MFC5627778.1"/>
    <property type="molecule type" value="Genomic_DNA"/>
</dbReference>
<feature type="domain" description="PhoU" evidence="2">
    <location>
        <begin position="121"/>
        <end position="204"/>
    </location>
</feature>
<comment type="subcellular location">
    <subcellularLocation>
        <location evidence="1">Cytoplasm</location>
    </subcellularLocation>
</comment>
<comment type="subunit">
    <text evidence="1">Homodimer.</text>
</comment>